<evidence type="ECO:0000256" key="5">
    <source>
        <dbReference type="ARBA" id="ARBA00022679"/>
    </source>
</evidence>
<accession>A0A0W8E6R4</accession>
<keyword evidence="8 16" id="KW-0418">Kinase</keyword>
<comment type="subcellular location">
    <subcellularLocation>
        <location evidence="1">Cell membrane</location>
        <topology evidence="1">Multi-pass membrane protein</topology>
    </subcellularLocation>
</comment>
<organism evidence="16">
    <name type="scientific">hydrocarbon metagenome</name>
    <dbReference type="NCBI Taxonomy" id="938273"/>
    <lineage>
        <taxon>unclassified sequences</taxon>
        <taxon>metagenomes</taxon>
        <taxon>ecological metagenomes</taxon>
    </lineage>
</organism>
<evidence type="ECO:0000256" key="8">
    <source>
        <dbReference type="ARBA" id="ARBA00022777"/>
    </source>
</evidence>
<dbReference type="GO" id="GO:0008654">
    <property type="term" value="P:phospholipid biosynthetic process"/>
    <property type="evidence" value="ECO:0007669"/>
    <property type="project" value="UniProtKB-KW"/>
</dbReference>
<dbReference type="EC" id="2.7.1.107" evidence="16"/>
<dbReference type="InterPro" id="IPR033717">
    <property type="entry name" value="UDPK"/>
</dbReference>
<evidence type="ECO:0000256" key="4">
    <source>
        <dbReference type="ARBA" id="ARBA00022516"/>
    </source>
</evidence>
<keyword evidence="10 15" id="KW-1133">Transmembrane helix</keyword>
<dbReference type="PANTHER" id="PTHR34299">
    <property type="entry name" value="DIACYLGLYCEROL KINASE"/>
    <property type="match status" value="1"/>
</dbReference>
<dbReference type="InterPro" id="IPR000829">
    <property type="entry name" value="DAGK"/>
</dbReference>
<dbReference type="GO" id="GO:0005524">
    <property type="term" value="F:ATP binding"/>
    <property type="evidence" value="ECO:0007669"/>
    <property type="project" value="UniProtKB-KW"/>
</dbReference>
<keyword evidence="5 16" id="KW-0808">Transferase</keyword>
<feature type="transmembrane region" description="Helical" evidence="15">
    <location>
        <begin position="25"/>
        <end position="45"/>
    </location>
</feature>
<evidence type="ECO:0000256" key="2">
    <source>
        <dbReference type="ARBA" id="ARBA00005967"/>
    </source>
</evidence>
<keyword evidence="4" id="KW-0444">Lipid biosynthesis</keyword>
<evidence type="ECO:0000256" key="3">
    <source>
        <dbReference type="ARBA" id="ARBA00022475"/>
    </source>
</evidence>
<evidence type="ECO:0000256" key="10">
    <source>
        <dbReference type="ARBA" id="ARBA00022989"/>
    </source>
</evidence>
<comment type="similarity">
    <text evidence="2">Belongs to the bacterial diacylglycerol kinase family.</text>
</comment>
<evidence type="ECO:0000256" key="13">
    <source>
        <dbReference type="ARBA" id="ARBA00023209"/>
    </source>
</evidence>
<evidence type="ECO:0000256" key="11">
    <source>
        <dbReference type="ARBA" id="ARBA00023098"/>
    </source>
</evidence>
<feature type="transmembrane region" description="Helical" evidence="15">
    <location>
        <begin position="66"/>
        <end position="90"/>
    </location>
</feature>
<evidence type="ECO:0000256" key="9">
    <source>
        <dbReference type="ARBA" id="ARBA00022840"/>
    </source>
</evidence>
<dbReference type="GO" id="GO:0005886">
    <property type="term" value="C:plasma membrane"/>
    <property type="evidence" value="ECO:0007669"/>
    <property type="project" value="UniProtKB-SubCell"/>
</dbReference>
<name>A0A0W8E6R4_9ZZZZ</name>
<dbReference type="InterPro" id="IPR036945">
    <property type="entry name" value="DAGK_sf"/>
</dbReference>
<dbReference type="Pfam" id="PF01219">
    <property type="entry name" value="DAGK_prokar"/>
    <property type="match status" value="1"/>
</dbReference>
<gene>
    <name evidence="16" type="ORF">ASZ90_018338</name>
</gene>
<evidence type="ECO:0000256" key="1">
    <source>
        <dbReference type="ARBA" id="ARBA00004651"/>
    </source>
</evidence>
<evidence type="ECO:0000313" key="16">
    <source>
        <dbReference type="EMBL" id="KUG04331.1"/>
    </source>
</evidence>
<keyword evidence="9" id="KW-0067">ATP-binding</keyword>
<dbReference type="GO" id="GO:0004143">
    <property type="term" value="F:ATP-dependent diacylglycerol kinase activity"/>
    <property type="evidence" value="ECO:0007669"/>
    <property type="project" value="UniProtKB-EC"/>
</dbReference>
<keyword evidence="7" id="KW-0547">Nucleotide-binding</keyword>
<evidence type="ECO:0000256" key="15">
    <source>
        <dbReference type="SAM" id="Phobius"/>
    </source>
</evidence>
<reference evidence="16" key="1">
    <citation type="journal article" date="2015" name="Proc. Natl. Acad. Sci. U.S.A.">
        <title>Networks of energetic and metabolic interactions define dynamics in microbial communities.</title>
        <authorList>
            <person name="Embree M."/>
            <person name="Liu J.K."/>
            <person name="Al-Bassam M.M."/>
            <person name="Zengler K."/>
        </authorList>
    </citation>
    <scope>NUCLEOTIDE SEQUENCE</scope>
</reference>
<protein>
    <submittedName>
        <fullName evidence="16">Diacylglycerol kinase</fullName>
        <ecNumber evidence="16">2.7.1.107</ecNumber>
    </submittedName>
</protein>
<proteinExistence type="inferred from homology"/>
<dbReference type="PANTHER" id="PTHR34299:SF1">
    <property type="entry name" value="DIACYLGLYCEROL KINASE"/>
    <property type="match status" value="1"/>
</dbReference>
<keyword evidence="13" id="KW-0594">Phospholipid biosynthesis</keyword>
<dbReference type="EMBL" id="LNQE01001853">
    <property type="protein sequence ID" value="KUG04331.1"/>
    <property type="molecule type" value="Genomic_DNA"/>
</dbReference>
<keyword evidence="14" id="KW-1208">Phospholipid metabolism</keyword>
<comment type="caution">
    <text evidence="16">The sequence shown here is derived from an EMBL/GenBank/DDBJ whole genome shotgun (WGS) entry which is preliminary data.</text>
</comment>
<evidence type="ECO:0000256" key="6">
    <source>
        <dbReference type="ARBA" id="ARBA00022692"/>
    </source>
</evidence>
<dbReference type="Gene3D" id="1.10.287.3610">
    <property type="match status" value="1"/>
</dbReference>
<dbReference type="CDD" id="cd14265">
    <property type="entry name" value="UDPK_IM_like"/>
    <property type="match status" value="1"/>
</dbReference>
<evidence type="ECO:0000256" key="12">
    <source>
        <dbReference type="ARBA" id="ARBA00023136"/>
    </source>
</evidence>
<evidence type="ECO:0000256" key="7">
    <source>
        <dbReference type="ARBA" id="ARBA00022741"/>
    </source>
</evidence>
<evidence type="ECO:0000256" key="14">
    <source>
        <dbReference type="ARBA" id="ARBA00023264"/>
    </source>
</evidence>
<keyword evidence="3" id="KW-1003">Cell membrane</keyword>
<sequence>MKIHLLAAFLATALGFILGISRVEWGLLCFAIFLVLAAETANTALEKVVDLVTAEYHPLARNAKNAAAGAVLLSAINAVIMAFIIFGRYLF</sequence>
<keyword evidence="11" id="KW-0443">Lipid metabolism</keyword>
<keyword evidence="12 15" id="KW-0472">Membrane</keyword>
<keyword evidence="6 15" id="KW-0812">Transmembrane</keyword>
<dbReference type="AlphaFoldDB" id="A0A0W8E6R4"/>